<dbReference type="AlphaFoldDB" id="A0A5B8Z6B6"/>
<dbReference type="PANTHER" id="PTHR43665">
    <property type="entry name" value="ISOPENTENYL-DIPHOSPHATE DELTA-ISOMERASE"/>
    <property type="match status" value="1"/>
</dbReference>
<dbReference type="GO" id="GO:0004452">
    <property type="term" value="F:isopentenyl-diphosphate delta-isomerase activity"/>
    <property type="evidence" value="ECO:0007669"/>
    <property type="project" value="UniProtKB-UniRule"/>
</dbReference>
<comment type="catalytic activity">
    <reaction evidence="11">
        <text>isopentenyl diphosphate = dimethylallyl diphosphate</text>
        <dbReference type="Rhea" id="RHEA:23284"/>
        <dbReference type="ChEBI" id="CHEBI:57623"/>
        <dbReference type="ChEBI" id="CHEBI:128769"/>
        <dbReference type="EC" id="5.3.3.2"/>
    </reaction>
</comment>
<dbReference type="GO" id="GO:0070402">
    <property type="term" value="F:NADPH binding"/>
    <property type="evidence" value="ECO:0007669"/>
    <property type="project" value="UniProtKB-UniRule"/>
</dbReference>
<dbReference type="GO" id="GO:0005737">
    <property type="term" value="C:cytoplasm"/>
    <property type="evidence" value="ECO:0007669"/>
    <property type="project" value="UniProtKB-SubCell"/>
</dbReference>
<feature type="binding site" evidence="11">
    <location>
        <position position="184"/>
    </location>
    <ligand>
        <name>FMN</name>
        <dbReference type="ChEBI" id="CHEBI:58210"/>
    </ligand>
</feature>
<dbReference type="NCBIfam" id="TIGR02151">
    <property type="entry name" value="IPP_isom_2"/>
    <property type="match status" value="1"/>
</dbReference>
<organism evidence="13 14">
    <name type="scientific">Cytobacillus dafuensis</name>
    <name type="common">Bacillus dafuensis</name>
    <dbReference type="NCBI Taxonomy" id="1742359"/>
    <lineage>
        <taxon>Bacteria</taxon>
        <taxon>Bacillati</taxon>
        <taxon>Bacillota</taxon>
        <taxon>Bacilli</taxon>
        <taxon>Bacillales</taxon>
        <taxon>Bacillaceae</taxon>
        <taxon>Cytobacillus</taxon>
    </lineage>
</organism>
<evidence type="ECO:0000313" key="14">
    <source>
        <dbReference type="Proteomes" id="UP000321555"/>
    </source>
</evidence>
<comment type="subcellular location">
    <subcellularLocation>
        <location evidence="11">Cytoplasm</location>
    </subcellularLocation>
</comment>
<feature type="binding site" evidence="11">
    <location>
        <begin position="6"/>
        <end position="7"/>
    </location>
    <ligand>
        <name>substrate</name>
    </ligand>
</feature>
<dbReference type="Pfam" id="PF01070">
    <property type="entry name" value="FMN_dh"/>
    <property type="match status" value="1"/>
</dbReference>
<evidence type="ECO:0000256" key="11">
    <source>
        <dbReference type="HAMAP-Rule" id="MF_00354"/>
    </source>
</evidence>
<feature type="binding site" evidence="11">
    <location>
        <position position="214"/>
    </location>
    <ligand>
        <name>FMN</name>
        <dbReference type="ChEBI" id="CHEBI:58210"/>
    </ligand>
</feature>
<dbReference type="InterPro" id="IPR011179">
    <property type="entry name" value="IPdP_isomerase"/>
</dbReference>
<keyword evidence="5 11" id="KW-0479">Metal-binding</keyword>
<feature type="binding site" evidence="11">
    <location>
        <position position="153"/>
    </location>
    <ligand>
        <name>Mg(2+)</name>
        <dbReference type="ChEBI" id="CHEBI:18420"/>
    </ligand>
</feature>
<dbReference type="RefSeq" id="WP_057771533.1">
    <property type="nucleotide sequence ID" value="NZ_CP042593.1"/>
</dbReference>
<dbReference type="SMART" id="SM01240">
    <property type="entry name" value="IMPDH"/>
    <property type="match status" value="1"/>
</dbReference>
<dbReference type="PANTHER" id="PTHR43665:SF1">
    <property type="entry name" value="ISOPENTENYL-DIPHOSPHATE DELTA-ISOMERASE"/>
    <property type="match status" value="1"/>
</dbReference>
<keyword evidence="4 11" id="KW-0288">FMN</keyword>
<evidence type="ECO:0000256" key="1">
    <source>
        <dbReference type="ARBA" id="ARBA00001917"/>
    </source>
</evidence>
<keyword evidence="14" id="KW-1185">Reference proteome</keyword>
<name>A0A5B8Z6B6_CYTDA</name>
<keyword evidence="7 11" id="KW-0521">NADP</keyword>
<comment type="cofactor">
    <cofactor evidence="11">
        <name>Mg(2+)</name>
        <dbReference type="ChEBI" id="CHEBI:18420"/>
    </cofactor>
</comment>
<dbReference type="GO" id="GO:0016491">
    <property type="term" value="F:oxidoreductase activity"/>
    <property type="evidence" value="ECO:0007669"/>
    <property type="project" value="InterPro"/>
</dbReference>
<dbReference type="OrthoDB" id="9795032at2"/>
<comment type="cofactor">
    <cofactor evidence="1 11">
        <name>FMN</name>
        <dbReference type="ChEBI" id="CHEBI:58210"/>
    </cofactor>
</comment>
<dbReference type="InterPro" id="IPR000262">
    <property type="entry name" value="FMN-dep_DH"/>
</dbReference>
<comment type="caution">
    <text evidence="11">Lacks conserved residue(s) required for the propagation of feature annotation.</text>
</comment>
<feature type="binding site" evidence="11">
    <location>
        <begin position="280"/>
        <end position="281"/>
    </location>
    <ligand>
        <name>FMN</name>
        <dbReference type="ChEBI" id="CHEBI:58210"/>
    </ligand>
</feature>
<feature type="binding site" evidence="11">
    <location>
        <begin position="62"/>
        <end position="64"/>
    </location>
    <ligand>
        <name>FMN</name>
        <dbReference type="ChEBI" id="CHEBI:58210"/>
    </ligand>
</feature>
<evidence type="ECO:0000313" key="13">
    <source>
        <dbReference type="EMBL" id="QED48447.1"/>
    </source>
</evidence>
<evidence type="ECO:0000256" key="3">
    <source>
        <dbReference type="ARBA" id="ARBA00022630"/>
    </source>
</evidence>
<dbReference type="Gene3D" id="3.20.20.70">
    <property type="entry name" value="Aldolase class I"/>
    <property type="match status" value="1"/>
</dbReference>
<evidence type="ECO:0000256" key="4">
    <source>
        <dbReference type="ARBA" id="ARBA00022643"/>
    </source>
</evidence>
<dbReference type="KEGG" id="bda:FSZ17_15025"/>
<keyword evidence="6 11" id="KW-0460">Magnesium</keyword>
<dbReference type="InterPro" id="IPR013785">
    <property type="entry name" value="Aldolase_TIM"/>
</dbReference>
<comment type="cofactor">
    <cofactor evidence="11">
        <name>NADPH</name>
        <dbReference type="ChEBI" id="CHEBI:57783"/>
    </cofactor>
</comment>
<keyword evidence="2 11" id="KW-0963">Cytoplasm</keyword>
<gene>
    <name evidence="11" type="primary">fni</name>
    <name evidence="13" type="ORF">FSZ17_15025</name>
</gene>
<comment type="subunit">
    <text evidence="10 11">Homooctamer. Dimer of tetramers.</text>
</comment>
<dbReference type="GO" id="GO:0000287">
    <property type="term" value="F:magnesium ion binding"/>
    <property type="evidence" value="ECO:0007669"/>
    <property type="project" value="UniProtKB-UniRule"/>
</dbReference>
<evidence type="ECO:0000259" key="12">
    <source>
        <dbReference type="Pfam" id="PF01070"/>
    </source>
</evidence>
<keyword evidence="8 11" id="KW-0414">Isoprene biosynthesis</keyword>
<evidence type="ECO:0000256" key="10">
    <source>
        <dbReference type="ARBA" id="ARBA00025810"/>
    </source>
</evidence>
<dbReference type="STRING" id="1742359.GCA_001439625_02083"/>
<evidence type="ECO:0000256" key="9">
    <source>
        <dbReference type="ARBA" id="ARBA00023235"/>
    </source>
</evidence>
<dbReference type="EMBL" id="CP042593">
    <property type="protein sequence ID" value="QED48447.1"/>
    <property type="molecule type" value="Genomic_DNA"/>
</dbReference>
<dbReference type="GO" id="GO:0008299">
    <property type="term" value="P:isoprenoid biosynthetic process"/>
    <property type="evidence" value="ECO:0007669"/>
    <property type="project" value="UniProtKB-UniRule"/>
</dbReference>
<dbReference type="SUPFAM" id="SSF51395">
    <property type="entry name" value="FMN-linked oxidoreductases"/>
    <property type="match status" value="1"/>
</dbReference>
<sequence>MSRSKRKWDHIQLALTTGQKRLAGFEDITFIHQSLPNTALKKANLCTKIGELHLSSPIFINGMTGGGGEKTLQLNRDLALAAKELDLAISVGSQMSALKDPSEKETYQVVRKENPNGIIIGNLGSEATVDQAKGAIDMIEANALQIHLNVVQELTMPEGDRDFRSALYRIEDIVRKTDVPIIVKEVGFGMNKETVSQLESVGVSAVDVGGFGGTNFAQIENERRERDLPFFNEWGIPTSISIVEAKNGCKGLSILGSGGIQTSLDIAKSIALGADAVGIAGYFLKILMNHGIESLIETIQAMHTELAIMMTALGAESIEDLQKTPIIISGHTHHWLNERSIDTKGFSQRKIHK</sequence>
<keyword evidence="9 11" id="KW-0413">Isomerase</keyword>
<reference evidence="14" key="1">
    <citation type="submission" date="2019-08" db="EMBL/GenBank/DDBJ databases">
        <authorList>
            <person name="Zheng X."/>
        </authorList>
    </citation>
    <scope>NUCLEOTIDE SEQUENCE [LARGE SCALE GENOMIC DNA]</scope>
    <source>
        <strain evidence="14">FJAT-25496</strain>
    </source>
</reference>
<evidence type="ECO:0000256" key="5">
    <source>
        <dbReference type="ARBA" id="ARBA00022723"/>
    </source>
</evidence>
<dbReference type="PIRSF" id="PIRSF003314">
    <property type="entry name" value="IPP_isomerase"/>
    <property type="match status" value="1"/>
</dbReference>
<feature type="binding site" evidence="11">
    <location>
        <position position="93"/>
    </location>
    <ligand>
        <name>FMN</name>
        <dbReference type="ChEBI" id="CHEBI:58210"/>
    </ligand>
</feature>
<protein>
    <recommendedName>
        <fullName evidence="11">Isopentenyl-diphosphate delta-isomerase</fullName>
        <shortName evidence="11">IPP isomerase</shortName>
        <ecNumber evidence="11">5.3.3.2</ecNumber>
    </recommendedName>
    <alternativeName>
        <fullName evidence="11">Isopentenyl diphosphate:dimethylallyl diphosphate isomerase</fullName>
    </alternativeName>
    <alternativeName>
        <fullName evidence="11">Isopentenyl pyrophosphate isomerase</fullName>
    </alternativeName>
    <alternativeName>
        <fullName evidence="11">Type 2 isopentenyl diphosphate isomerase</fullName>
        <shortName evidence="11">IDI-2</shortName>
    </alternativeName>
</protein>
<feature type="domain" description="FMN-dependent dehydrogenase" evidence="12">
    <location>
        <begin position="169"/>
        <end position="324"/>
    </location>
</feature>
<dbReference type="CDD" id="cd02811">
    <property type="entry name" value="IDI-2_FMN"/>
    <property type="match status" value="1"/>
</dbReference>
<dbReference type="GO" id="GO:0010181">
    <property type="term" value="F:FMN binding"/>
    <property type="evidence" value="ECO:0007669"/>
    <property type="project" value="UniProtKB-UniRule"/>
</dbReference>
<comment type="similarity">
    <text evidence="11">Belongs to the IPP isomerase type 2 family.</text>
</comment>
<evidence type="ECO:0000256" key="7">
    <source>
        <dbReference type="ARBA" id="ARBA00022857"/>
    </source>
</evidence>
<comment type="function">
    <text evidence="11">Involved in the biosynthesis of isoprenoids. Catalyzes the 1,3-allylic rearrangement of the homoallylic substrate isopentenyl (IPP) to its allylic isomer, dimethylallyl diphosphate (DMAPP).</text>
</comment>
<feature type="binding site" evidence="11">
    <location>
        <position position="152"/>
    </location>
    <ligand>
        <name>substrate</name>
    </ligand>
</feature>
<dbReference type="Proteomes" id="UP000321555">
    <property type="component" value="Chromosome"/>
</dbReference>
<evidence type="ECO:0000256" key="2">
    <source>
        <dbReference type="ARBA" id="ARBA00022490"/>
    </source>
</evidence>
<evidence type="ECO:0000256" key="8">
    <source>
        <dbReference type="ARBA" id="ARBA00023229"/>
    </source>
</evidence>
<proteinExistence type="inferred from homology"/>
<dbReference type="HAMAP" id="MF_00354">
    <property type="entry name" value="Idi_2"/>
    <property type="match status" value="1"/>
</dbReference>
<feature type="binding site" evidence="11">
    <location>
        <position position="122"/>
    </location>
    <ligand>
        <name>FMN</name>
        <dbReference type="ChEBI" id="CHEBI:58210"/>
    </ligand>
</feature>
<keyword evidence="3 11" id="KW-0285">Flavoprotein</keyword>
<dbReference type="EC" id="5.3.3.2" evidence="11"/>
<accession>A0A5B8Z6B6</accession>
<evidence type="ECO:0000256" key="6">
    <source>
        <dbReference type="ARBA" id="ARBA00022842"/>
    </source>
</evidence>